<evidence type="ECO:0000259" key="5">
    <source>
        <dbReference type="Pfam" id="PF04073"/>
    </source>
</evidence>
<dbReference type="PANTHER" id="PTHR30411:SF0">
    <property type="entry name" value="CYS-TRNA(PRO)_CYS-TRNA(CYS) DEACYLASE YBAK"/>
    <property type="match status" value="1"/>
</dbReference>
<dbReference type="NCBIfam" id="TIGR00011">
    <property type="entry name" value="YbaK_EbsC"/>
    <property type="match status" value="1"/>
</dbReference>
<reference evidence="7" key="1">
    <citation type="submission" date="2023-06" db="EMBL/GenBank/DDBJ databases">
        <title>Identification and characterization of horizontal gene transfer across gut microbiota members of farm animals based on homology search.</title>
        <authorList>
            <person name="Zeman M."/>
            <person name="Kubasova T."/>
            <person name="Jahodarova E."/>
            <person name="Nykrynova M."/>
            <person name="Rychlik I."/>
        </authorList>
    </citation>
    <scope>NUCLEOTIDE SEQUENCE [LARGE SCALE GENOMIC DNA]</scope>
    <source>
        <strain evidence="7">154_Feed</strain>
    </source>
</reference>
<keyword evidence="3 4" id="KW-0456">Lyase</keyword>
<dbReference type="InterPro" id="IPR004369">
    <property type="entry name" value="Prolyl-tRNA_editing_YbaK/EbsC"/>
</dbReference>
<dbReference type="Pfam" id="PF04073">
    <property type="entry name" value="tRNA_edit"/>
    <property type="match status" value="1"/>
</dbReference>
<keyword evidence="2 4" id="KW-0648">Protein biosynthesis</keyword>
<dbReference type="SUPFAM" id="SSF55826">
    <property type="entry name" value="YbaK/ProRS associated domain"/>
    <property type="match status" value="1"/>
</dbReference>
<organism evidence="6 7">
    <name type="scientific">Enorma phocaeensis</name>
    <dbReference type="NCBI Taxonomy" id="1871019"/>
    <lineage>
        <taxon>Bacteria</taxon>
        <taxon>Bacillati</taxon>
        <taxon>Actinomycetota</taxon>
        <taxon>Coriobacteriia</taxon>
        <taxon>Coriobacteriales</taxon>
        <taxon>Coriobacteriaceae</taxon>
        <taxon>Enorma</taxon>
    </lineage>
</organism>
<evidence type="ECO:0000313" key="6">
    <source>
        <dbReference type="EMBL" id="MDM8275196.1"/>
    </source>
</evidence>
<dbReference type="CDD" id="cd00002">
    <property type="entry name" value="YbaK_deacylase"/>
    <property type="match status" value="1"/>
</dbReference>
<dbReference type="InterPro" id="IPR036754">
    <property type="entry name" value="YbaK/aa-tRNA-synt-asso_dom_sf"/>
</dbReference>
<dbReference type="PIRSF" id="PIRSF006181">
    <property type="entry name" value="EbsC_YbaK"/>
    <property type="match status" value="1"/>
</dbReference>
<accession>A0ABT7V9L6</accession>
<feature type="domain" description="YbaK/aminoacyl-tRNA synthetase-associated" evidence="5">
    <location>
        <begin position="39"/>
        <end position="150"/>
    </location>
</feature>
<dbReference type="RefSeq" id="WP_204672963.1">
    <property type="nucleotide sequence ID" value="NZ_JACJKQ010000010.1"/>
</dbReference>
<dbReference type="PANTHER" id="PTHR30411">
    <property type="entry name" value="CYTOPLASMIC PROTEIN"/>
    <property type="match status" value="1"/>
</dbReference>
<evidence type="ECO:0000256" key="4">
    <source>
        <dbReference type="PIRNR" id="PIRNR006181"/>
    </source>
</evidence>
<keyword evidence="7" id="KW-1185">Reference proteome</keyword>
<evidence type="ECO:0000313" key="7">
    <source>
        <dbReference type="Proteomes" id="UP001529421"/>
    </source>
</evidence>
<evidence type="ECO:0000256" key="1">
    <source>
        <dbReference type="ARBA" id="ARBA00009798"/>
    </source>
</evidence>
<reference evidence="6 7" key="2">
    <citation type="submission" date="2023-06" db="EMBL/GenBank/DDBJ databases">
        <authorList>
            <person name="Zeman M."/>
            <person name="Kubasova T."/>
            <person name="Jahodarova E."/>
            <person name="Nykrynova M."/>
            <person name="Rychlik I."/>
        </authorList>
    </citation>
    <scope>NUCLEOTIDE SEQUENCE [LARGE SCALE GENOMIC DNA]</scope>
    <source>
        <strain evidence="6 7">154_Feed</strain>
    </source>
</reference>
<sequence length="162" mass="17178">MGAKDVKKTNAMRELERAGVAYTEHVYEVDEDDLSGVHVCEQLGEDPSAVFKTLVCSTASGGHAVCCIPVAEELDLKAAARILGEKSLAMVHVRDLVGLTGYIRGGCSPIGMKKRFPTVVDETCVLFDTVCVSGGRRGLQVELSPDDLVKVTGAKVAAITRG</sequence>
<dbReference type="EMBL" id="JAUDDZ010000008">
    <property type="protein sequence ID" value="MDM8275196.1"/>
    <property type="molecule type" value="Genomic_DNA"/>
</dbReference>
<dbReference type="Proteomes" id="UP001529421">
    <property type="component" value="Unassembled WGS sequence"/>
</dbReference>
<dbReference type="EC" id="4.2.-.-" evidence="4"/>
<name>A0ABT7V9L6_9ACTN</name>
<comment type="similarity">
    <text evidence="1 4">Belongs to the prolyl-tRNA editing family. YbaK/EbsC subfamily.</text>
</comment>
<evidence type="ECO:0000256" key="3">
    <source>
        <dbReference type="ARBA" id="ARBA00023239"/>
    </source>
</evidence>
<evidence type="ECO:0000256" key="2">
    <source>
        <dbReference type="ARBA" id="ARBA00022917"/>
    </source>
</evidence>
<comment type="caution">
    <text evidence="6">The sequence shown here is derived from an EMBL/GenBank/DDBJ whole genome shotgun (WGS) entry which is preliminary data.</text>
</comment>
<dbReference type="Gene3D" id="3.90.960.10">
    <property type="entry name" value="YbaK/aminoacyl-tRNA synthetase-associated domain"/>
    <property type="match status" value="1"/>
</dbReference>
<dbReference type="InterPro" id="IPR007214">
    <property type="entry name" value="YbaK/aa-tRNA-synth-assoc-dom"/>
</dbReference>
<protein>
    <recommendedName>
        <fullName evidence="4">Cys-tRNA(Pro)/Cys-tRNA(Cys) deacylase</fullName>
        <ecNumber evidence="4">4.2.-.-</ecNumber>
    </recommendedName>
</protein>
<proteinExistence type="inferred from homology"/>
<gene>
    <name evidence="6" type="primary">ybaK</name>
    <name evidence="6" type="ORF">QUW28_06765</name>
</gene>